<organism evidence="4 5">
    <name type="scientific">Lactococcus allomyrinae</name>
    <dbReference type="NCBI Taxonomy" id="2419773"/>
    <lineage>
        <taxon>Bacteria</taxon>
        <taxon>Bacillati</taxon>
        <taxon>Bacillota</taxon>
        <taxon>Bacilli</taxon>
        <taxon>Lactobacillales</taxon>
        <taxon>Streptococcaceae</taxon>
        <taxon>Lactococcus</taxon>
    </lineage>
</organism>
<dbReference type="OrthoDB" id="9805856at2"/>
<dbReference type="PROSITE" id="PS50943">
    <property type="entry name" value="HTH_CROC1"/>
    <property type="match status" value="1"/>
</dbReference>
<keyword evidence="5" id="KW-1185">Reference proteome</keyword>
<reference evidence="4 5" key="1">
    <citation type="submission" date="2018-09" db="EMBL/GenBank/DDBJ databases">
        <title>Genome sequencing of strain 1JSPR-7.</title>
        <authorList>
            <person name="Heo J."/>
            <person name="Kim S.-J."/>
            <person name="Kwon S.-W."/>
        </authorList>
    </citation>
    <scope>NUCLEOTIDE SEQUENCE [LARGE SCALE GENOMIC DNA]</scope>
    <source>
        <strain evidence="4 5">1JSPR-7</strain>
    </source>
</reference>
<dbReference type="Gene3D" id="1.10.260.40">
    <property type="entry name" value="lambda repressor-like DNA-binding domains"/>
    <property type="match status" value="1"/>
</dbReference>
<dbReference type="CDD" id="cd00093">
    <property type="entry name" value="HTH_XRE"/>
    <property type="match status" value="1"/>
</dbReference>
<dbReference type="SUPFAM" id="SSF47413">
    <property type="entry name" value="lambda repressor-like DNA-binding domains"/>
    <property type="match status" value="1"/>
</dbReference>
<evidence type="ECO:0000313" key="5">
    <source>
        <dbReference type="Proteomes" id="UP000269374"/>
    </source>
</evidence>
<accession>A0A387BKF9</accession>
<dbReference type="Pfam" id="PF01381">
    <property type="entry name" value="HTH_3"/>
    <property type="match status" value="1"/>
</dbReference>
<feature type="coiled-coil region" evidence="2">
    <location>
        <begin position="152"/>
        <end position="179"/>
    </location>
</feature>
<dbReference type="GO" id="GO:0003700">
    <property type="term" value="F:DNA-binding transcription factor activity"/>
    <property type="evidence" value="ECO:0007669"/>
    <property type="project" value="TreeGrafter"/>
</dbReference>
<dbReference type="GO" id="GO:0005829">
    <property type="term" value="C:cytosol"/>
    <property type="evidence" value="ECO:0007669"/>
    <property type="project" value="TreeGrafter"/>
</dbReference>
<gene>
    <name evidence="4" type="ORF">D7I46_10445</name>
</gene>
<dbReference type="SMART" id="SM00530">
    <property type="entry name" value="HTH_XRE"/>
    <property type="match status" value="1"/>
</dbReference>
<dbReference type="Proteomes" id="UP000269374">
    <property type="component" value="Chromosome"/>
</dbReference>
<dbReference type="InterPro" id="IPR001387">
    <property type="entry name" value="Cro/C1-type_HTH"/>
</dbReference>
<dbReference type="InterPro" id="IPR050807">
    <property type="entry name" value="TransReg_Diox_bact_type"/>
</dbReference>
<proteinExistence type="predicted"/>
<dbReference type="AlphaFoldDB" id="A0A387BKF9"/>
<name>A0A387BKF9_9LACT</name>
<feature type="domain" description="HTH cro/C1-type" evidence="3">
    <location>
        <begin position="12"/>
        <end position="66"/>
    </location>
</feature>
<evidence type="ECO:0000313" key="4">
    <source>
        <dbReference type="EMBL" id="AYG01450.1"/>
    </source>
</evidence>
<sequence length="230" mass="26349">MLSRGANMTNKIKELRINAGLTLQQLSDKTNIGKSTLASYESRGVEPRVDKAKILADYFGVSIAYLSGIEKSDDKEIQRVLDLESKGDHFGLYKYISYLEDMNKKLNDLETLVETDSDKEKFNNTKMEIAASLEQATSALKYVKSGIASSNIHFMEQEKEKIEKKLTDNERRLNHSEKEVDDWILNAFHSLTIDKQQELISYIGYLMKGQQEQSIMDYLEDAKNLSRDDE</sequence>
<evidence type="ECO:0000256" key="2">
    <source>
        <dbReference type="SAM" id="Coils"/>
    </source>
</evidence>
<dbReference type="PANTHER" id="PTHR46797">
    <property type="entry name" value="HTH-TYPE TRANSCRIPTIONAL REGULATOR"/>
    <property type="match status" value="1"/>
</dbReference>
<protein>
    <submittedName>
        <fullName evidence="4">XRE family transcriptional regulator</fullName>
    </submittedName>
</protein>
<dbReference type="InterPro" id="IPR010982">
    <property type="entry name" value="Lambda_DNA-bd_dom_sf"/>
</dbReference>
<dbReference type="KEGG" id="lact:D7I46_10445"/>
<keyword evidence="2" id="KW-0175">Coiled coil</keyword>
<evidence type="ECO:0000259" key="3">
    <source>
        <dbReference type="PROSITE" id="PS50943"/>
    </source>
</evidence>
<dbReference type="EMBL" id="CP032627">
    <property type="protein sequence ID" value="AYG01450.1"/>
    <property type="molecule type" value="Genomic_DNA"/>
</dbReference>
<evidence type="ECO:0000256" key="1">
    <source>
        <dbReference type="ARBA" id="ARBA00023125"/>
    </source>
</evidence>
<dbReference type="PANTHER" id="PTHR46797:SF1">
    <property type="entry name" value="METHYLPHOSPHONATE SYNTHASE"/>
    <property type="match status" value="1"/>
</dbReference>
<dbReference type="GO" id="GO:0003677">
    <property type="term" value="F:DNA binding"/>
    <property type="evidence" value="ECO:0007669"/>
    <property type="project" value="UniProtKB-KW"/>
</dbReference>
<keyword evidence="1" id="KW-0238">DNA-binding</keyword>